<reference evidence="5 6" key="2">
    <citation type="submission" date="2019-03" db="EMBL/GenBank/DDBJ databases">
        <title>Genomic Encyclopedia of Type Strains, Phase IV (KMG-IV): sequencing the most valuable type-strain genomes for metagenomic binning, comparative biology and taxonomic classification.</title>
        <authorList>
            <person name="Goeker M."/>
        </authorList>
    </citation>
    <scope>NUCLEOTIDE SEQUENCE [LARGE SCALE GENOMIC DNA]</scope>
    <source>
        <strain evidence="5 6">DSM 103426</strain>
    </source>
</reference>
<feature type="region of interest" description="Disordered" evidence="1">
    <location>
        <begin position="33"/>
        <end position="92"/>
    </location>
</feature>
<feature type="region of interest" description="Disordered" evidence="1">
    <location>
        <begin position="839"/>
        <end position="908"/>
    </location>
</feature>
<feature type="transmembrane region" description="Helical" evidence="2">
    <location>
        <begin position="909"/>
        <end position="930"/>
    </location>
</feature>
<feature type="compositionally biased region" description="Basic and acidic residues" evidence="1">
    <location>
        <begin position="898"/>
        <end position="907"/>
    </location>
</feature>
<dbReference type="Proteomes" id="UP000294613">
    <property type="component" value="Unassembled WGS sequence"/>
</dbReference>
<evidence type="ECO:0000256" key="3">
    <source>
        <dbReference type="SAM" id="SignalP"/>
    </source>
</evidence>
<dbReference type="Proteomes" id="UP000702954">
    <property type="component" value="Unassembled WGS sequence"/>
</dbReference>
<evidence type="ECO:0008006" key="8">
    <source>
        <dbReference type="Google" id="ProtNLM"/>
    </source>
</evidence>
<feature type="chain" id="PRO_5020731794" description="Gram-positive cocci surface proteins LPxTG domain-containing protein" evidence="3">
    <location>
        <begin position="31"/>
        <end position="934"/>
    </location>
</feature>
<keyword evidence="3" id="KW-0732">Signal</keyword>
<evidence type="ECO:0000313" key="4">
    <source>
        <dbReference type="EMBL" id="GBU05292.1"/>
    </source>
</evidence>
<dbReference type="AlphaFoldDB" id="A0A4R3JRX9"/>
<accession>A0A4R3JRX9</accession>
<feature type="compositionally biased region" description="Basic and acidic residues" evidence="1">
    <location>
        <begin position="840"/>
        <end position="887"/>
    </location>
</feature>
<evidence type="ECO:0000313" key="5">
    <source>
        <dbReference type="EMBL" id="TCS69920.1"/>
    </source>
</evidence>
<evidence type="ECO:0000256" key="2">
    <source>
        <dbReference type="SAM" id="Phobius"/>
    </source>
</evidence>
<organism evidence="5 6">
    <name type="scientific">Faecalimonas umbilicata</name>
    <dbReference type="NCBI Taxonomy" id="1912855"/>
    <lineage>
        <taxon>Bacteria</taxon>
        <taxon>Bacillati</taxon>
        <taxon>Bacillota</taxon>
        <taxon>Clostridia</taxon>
        <taxon>Lachnospirales</taxon>
        <taxon>Lachnospiraceae</taxon>
        <taxon>Faecalimonas</taxon>
    </lineage>
</organism>
<proteinExistence type="predicted"/>
<keyword evidence="2" id="KW-0472">Membrane</keyword>
<keyword evidence="2" id="KW-0812">Transmembrane</keyword>
<reference evidence="4 7" key="1">
    <citation type="journal article" date="2018" name="Int. J. Syst. Evol. Microbiol.">
        <title>Draft Genome Sequence of Faecalimonas umbilicata JCM 30896T, an Acetate-Producing Bacterium Isolated from Human Feces.</title>
        <authorList>
            <person name="Sakamoto M."/>
            <person name="Ikeyama N."/>
            <person name="Yuki M."/>
            <person name="Ohkuma M."/>
        </authorList>
    </citation>
    <scope>NUCLEOTIDE SEQUENCE [LARGE SCALE GENOMIC DNA]</scope>
    <source>
        <strain evidence="4 7">EGH7</strain>
    </source>
</reference>
<dbReference type="RefSeq" id="WP_116441760.1">
    <property type="nucleotide sequence ID" value="NZ_BHEO01000008.1"/>
</dbReference>
<comment type="caution">
    <text evidence="5">The sequence shown here is derived from an EMBL/GenBank/DDBJ whole genome shotgun (WGS) entry which is preliminary data.</text>
</comment>
<evidence type="ECO:0000313" key="6">
    <source>
        <dbReference type="Proteomes" id="UP000294613"/>
    </source>
</evidence>
<dbReference type="EMBL" id="SLZV01000002">
    <property type="protein sequence ID" value="TCS69920.1"/>
    <property type="molecule type" value="Genomic_DNA"/>
</dbReference>
<sequence length="934" mass="103101">MKNKYVMSRLLALGMAATLTAGNLPMVANAADETVKVSEATEQKAEDTEVETQETENPQAENVEQVETPETETPEQTENQGTVEKTEQTEAENVQNAAVPQLNTGLMQAGKYDASGNWVAMSGTELLTNDQIIFNLRTMVPEGFNYNSANILVDGEWIRADEGGYAVVNKTSTVTKVGMWLEQNGQVVQEPVMADVNYHITVDQTKPTIDEFHMWTMEANGKYEDFESGVTNKDVMVDVVANDDVEVDYVFYTSSTGSTPVFEKIPNTNENAYRYIFKEDGVYNGVISVKDKAGNYTEKAVSFTIDKTAPTLDELHMYAINEDGTFADLADGGKTDKKVMVDVVANDNVEVDYVFYTSEAGATPVFEKVPNTTENAYRHVFEKPGTYNGVISVKDKAGNYTEKNVSFTIQEKRDTLMVISFETRDGKKVGQEVVKKQGIDGEDVNFELGKDFQLPTGYKLAEENKVETITVPAGTTGGHVVLVDKGGNSSIANVQFVDAETNEVIGGGDYFVDGDGDGIFTHREVVEYVPEGYVLTEVGDFQVSESPLQLSVVKKEKESVVKIQFVDSITNEVVAGGDYFVDKDRDGIFNHSEVEQWVPEEYRLVEFGDFQVSECKETPLQLTVEKVNKSSIVNVQFVDAETNEVIGGGDYFVDGDGDGIFTHREVVEYVPEGYVLTEVGDFQVSESPLQLSVVKKEKESVVKIQFVDSITNEVVAGGDYFVDKDRDGIFNHSEVEQWVPEEYRLVEFGDFQVSECKETPLQLTVEKVNKSSIVKIQFVDAETNEVRGGGDYFVDGDGDGIFTHREVVEYVPEGYELAEFGDFQVAECKDTPLQLSVVKIKNDVKPDPENPDKPNPEKPDSEKPGKPDQEKPNNPHPEKPNKPDTQKPNKSNKNNTNADKKTPKTGDDLQAAGAFSVLGAGALAAIAALLKKRK</sequence>
<dbReference type="EMBL" id="BHEO01000008">
    <property type="protein sequence ID" value="GBU05292.1"/>
    <property type="molecule type" value="Genomic_DNA"/>
</dbReference>
<evidence type="ECO:0000313" key="7">
    <source>
        <dbReference type="Proteomes" id="UP000702954"/>
    </source>
</evidence>
<keyword evidence="7" id="KW-1185">Reference proteome</keyword>
<feature type="compositionally biased region" description="Basic and acidic residues" evidence="1">
    <location>
        <begin position="33"/>
        <end position="47"/>
    </location>
</feature>
<gene>
    <name evidence="5" type="ORF">EDD74_10289</name>
    <name evidence="4" type="ORF">FAEUMB_18330</name>
</gene>
<feature type="signal peptide" evidence="3">
    <location>
        <begin position="1"/>
        <end position="30"/>
    </location>
</feature>
<keyword evidence="2" id="KW-1133">Transmembrane helix</keyword>
<name>A0A4R3JRX9_9FIRM</name>
<protein>
    <recommendedName>
        <fullName evidence="8">Gram-positive cocci surface proteins LPxTG domain-containing protein</fullName>
    </recommendedName>
</protein>
<evidence type="ECO:0000256" key="1">
    <source>
        <dbReference type="SAM" id="MobiDB-lite"/>
    </source>
</evidence>
<feature type="compositionally biased region" description="Polar residues" evidence="1">
    <location>
        <begin position="888"/>
        <end position="897"/>
    </location>
</feature>